<evidence type="ECO:0000313" key="4">
    <source>
        <dbReference type="Proteomes" id="UP001589718"/>
    </source>
</evidence>
<evidence type="ECO:0008006" key="5">
    <source>
        <dbReference type="Google" id="ProtNLM"/>
    </source>
</evidence>
<dbReference type="PROSITE" id="PS51257">
    <property type="entry name" value="PROKAR_LIPOPROTEIN"/>
    <property type="match status" value="1"/>
</dbReference>
<protein>
    <recommendedName>
        <fullName evidence="5">Secreted protein</fullName>
    </recommendedName>
</protein>
<proteinExistence type="predicted"/>
<organism evidence="3 4">
    <name type="scientific">Streptomyces cremeus</name>
    <dbReference type="NCBI Taxonomy" id="66881"/>
    <lineage>
        <taxon>Bacteria</taxon>
        <taxon>Bacillati</taxon>
        <taxon>Actinomycetota</taxon>
        <taxon>Actinomycetes</taxon>
        <taxon>Kitasatosporales</taxon>
        <taxon>Streptomycetaceae</taxon>
        <taxon>Streptomyces</taxon>
    </lineage>
</organism>
<dbReference type="EMBL" id="JBHMCR010000019">
    <property type="protein sequence ID" value="MFB9523930.1"/>
    <property type="molecule type" value="Genomic_DNA"/>
</dbReference>
<evidence type="ECO:0000256" key="1">
    <source>
        <dbReference type="SAM" id="MobiDB-lite"/>
    </source>
</evidence>
<dbReference type="Proteomes" id="UP001589718">
    <property type="component" value="Unassembled WGS sequence"/>
</dbReference>
<evidence type="ECO:0000313" key="3">
    <source>
        <dbReference type="EMBL" id="MFB9523930.1"/>
    </source>
</evidence>
<keyword evidence="2" id="KW-0732">Signal</keyword>
<evidence type="ECO:0000256" key="2">
    <source>
        <dbReference type="SAM" id="SignalP"/>
    </source>
</evidence>
<comment type="caution">
    <text evidence="3">The sequence shown here is derived from an EMBL/GenBank/DDBJ whole genome shotgun (WGS) entry which is preliminary data.</text>
</comment>
<keyword evidence="4" id="KW-1185">Reference proteome</keyword>
<feature type="signal peptide" evidence="2">
    <location>
        <begin position="1"/>
        <end position="27"/>
    </location>
</feature>
<feature type="region of interest" description="Disordered" evidence="1">
    <location>
        <begin position="77"/>
        <end position="110"/>
    </location>
</feature>
<name>A0ABV5PL32_STRCM</name>
<sequence>MCQRSVRRAARWSAAAAALAVGMAATACIGPEPVPGRTLAASAPLPDLPGTPTSARLSLTREDSGRTLTLTPGGVALLRLTGPDRGPDAGSGMRSGPGSGPASSGEATADGPAVAVVPVTYATDPGYREWEVRAVREGTAVVRAGGGTRQVRITFRVVGPPAPPAPAPLAG</sequence>
<gene>
    <name evidence="3" type="ORF">ACFFTU_28700</name>
</gene>
<feature type="chain" id="PRO_5046909058" description="Secreted protein" evidence="2">
    <location>
        <begin position="28"/>
        <end position="171"/>
    </location>
</feature>
<dbReference type="RefSeq" id="WP_345218514.1">
    <property type="nucleotide sequence ID" value="NZ_BAAAXE010000001.1"/>
</dbReference>
<reference evidence="3 4" key="1">
    <citation type="submission" date="2024-09" db="EMBL/GenBank/DDBJ databases">
        <authorList>
            <person name="Sun Q."/>
            <person name="Mori K."/>
        </authorList>
    </citation>
    <scope>NUCLEOTIDE SEQUENCE [LARGE SCALE GENOMIC DNA]</scope>
    <source>
        <strain evidence="3 4">JCM 4362</strain>
    </source>
</reference>
<accession>A0ABV5PL32</accession>